<keyword evidence="10" id="KW-1133">Transmembrane helix</keyword>
<feature type="transmembrane region" description="Helical" evidence="10">
    <location>
        <begin position="325"/>
        <end position="347"/>
    </location>
</feature>
<dbReference type="Pfam" id="PF02518">
    <property type="entry name" value="HATPase_c"/>
    <property type="match status" value="1"/>
</dbReference>
<protein>
    <recommendedName>
        <fullName evidence="2">histidine kinase</fullName>
        <ecNumber evidence="2">2.7.13.3</ecNumber>
    </recommendedName>
</protein>
<dbReference type="Gene3D" id="1.10.287.130">
    <property type="match status" value="1"/>
</dbReference>
<feature type="transmembrane region" description="Helical" evidence="10">
    <location>
        <begin position="231"/>
        <end position="250"/>
    </location>
</feature>
<keyword evidence="8" id="KW-0902">Two-component regulatory system</keyword>
<accession>A0ABV5W918</accession>
<feature type="transmembrane region" description="Helical" evidence="10">
    <location>
        <begin position="354"/>
        <end position="377"/>
    </location>
</feature>
<keyword evidence="11" id="KW-0732">Signal</keyword>
<keyword evidence="10" id="KW-0812">Transmembrane</keyword>
<dbReference type="EC" id="2.7.13.3" evidence="2"/>
<feature type="transmembrane region" description="Helical" evidence="10">
    <location>
        <begin position="208"/>
        <end position="226"/>
    </location>
</feature>
<evidence type="ECO:0000256" key="3">
    <source>
        <dbReference type="ARBA" id="ARBA00022553"/>
    </source>
</evidence>
<dbReference type="Gene3D" id="3.30.565.10">
    <property type="entry name" value="Histidine kinase-like ATPase, C-terminal domain"/>
    <property type="match status" value="1"/>
</dbReference>
<dbReference type="CDD" id="cd00075">
    <property type="entry name" value="HATPase"/>
    <property type="match status" value="1"/>
</dbReference>
<dbReference type="Pfam" id="PF00512">
    <property type="entry name" value="HisKA"/>
    <property type="match status" value="1"/>
</dbReference>
<feature type="domain" description="Histidine kinase" evidence="12">
    <location>
        <begin position="462"/>
        <end position="690"/>
    </location>
</feature>
<feature type="chain" id="PRO_5045455027" description="histidine kinase" evidence="11">
    <location>
        <begin position="25"/>
        <end position="697"/>
    </location>
</feature>
<comment type="catalytic activity">
    <reaction evidence="1">
        <text>ATP + protein L-histidine = ADP + protein N-phospho-L-histidine.</text>
        <dbReference type="EC" id="2.7.13.3"/>
    </reaction>
</comment>
<evidence type="ECO:0000256" key="2">
    <source>
        <dbReference type="ARBA" id="ARBA00012438"/>
    </source>
</evidence>
<evidence type="ECO:0000256" key="8">
    <source>
        <dbReference type="ARBA" id="ARBA00023012"/>
    </source>
</evidence>
<reference evidence="13 14" key="1">
    <citation type="submission" date="2024-09" db="EMBL/GenBank/DDBJ databases">
        <authorList>
            <person name="Sun Q."/>
            <person name="Mori K."/>
        </authorList>
    </citation>
    <scope>NUCLEOTIDE SEQUENCE [LARGE SCALE GENOMIC DNA]</scope>
    <source>
        <strain evidence="13 14">JCM 11201</strain>
    </source>
</reference>
<keyword evidence="4" id="KW-0808">Transferase</keyword>
<dbReference type="EMBL" id="JBHMAF010000004">
    <property type="protein sequence ID" value="MFB9757077.1"/>
    <property type="molecule type" value="Genomic_DNA"/>
</dbReference>
<evidence type="ECO:0000256" key="4">
    <source>
        <dbReference type="ARBA" id="ARBA00022679"/>
    </source>
</evidence>
<dbReference type="InterPro" id="IPR003661">
    <property type="entry name" value="HisK_dim/P_dom"/>
</dbReference>
<evidence type="ECO:0000256" key="1">
    <source>
        <dbReference type="ARBA" id="ARBA00000085"/>
    </source>
</evidence>
<dbReference type="Proteomes" id="UP001589609">
    <property type="component" value="Unassembled WGS sequence"/>
</dbReference>
<feature type="coiled-coil region" evidence="9">
    <location>
        <begin position="425"/>
        <end position="458"/>
    </location>
</feature>
<keyword evidence="5" id="KW-0547">Nucleotide-binding</keyword>
<evidence type="ECO:0000256" key="9">
    <source>
        <dbReference type="SAM" id="Coils"/>
    </source>
</evidence>
<evidence type="ECO:0000256" key="6">
    <source>
        <dbReference type="ARBA" id="ARBA00022777"/>
    </source>
</evidence>
<dbReference type="CDD" id="cd00082">
    <property type="entry name" value="HisKA"/>
    <property type="match status" value="1"/>
</dbReference>
<dbReference type="PANTHER" id="PTHR43711">
    <property type="entry name" value="TWO-COMPONENT HISTIDINE KINASE"/>
    <property type="match status" value="1"/>
</dbReference>
<dbReference type="InterPro" id="IPR004358">
    <property type="entry name" value="Sig_transdc_His_kin-like_C"/>
</dbReference>
<dbReference type="InterPro" id="IPR050736">
    <property type="entry name" value="Sensor_HK_Regulatory"/>
</dbReference>
<evidence type="ECO:0000256" key="10">
    <source>
        <dbReference type="SAM" id="Phobius"/>
    </source>
</evidence>
<evidence type="ECO:0000256" key="11">
    <source>
        <dbReference type="SAM" id="SignalP"/>
    </source>
</evidence>
<evidence type="ECO:0000256" key="7">
    <source>
        <dbReference type="ARBA" id="ARBA00022840"/>
    </source>
</evidence>
<dbReference type="SUPFAM" id="SSF55874">
    <property type="entry name" value="ATPase domain of HSP90 chaperone/DNA topoisomerase II/histidine kinase"/>
    <property type="match status" value="1"/>
</dbReference>
<evidence type="ECO:0000259" key="12">
    <source>
        <dbReference type="PROSITE" id="PS50109"/>
    </source>
</evidence>
<keyword evidence="7 13" id="KW-0067">ATP-binding</keyword>
<dbReference type="RefSeq" id="WP_379947358.1">
    <property type="nucleotide sequence ID" value="NZ_JBHMAF010000004.1"/>
</dbReference>
<keyword evidence="9" id="KW-0175">Coiled coil</keyword>
<dbReference type="PRINTS" id="PR00344">
    <property type="entry name" value="BCTRLSENSOR"/>
</dbReference>
<dbReference type="SUPFAM" id="SSF49785">
    <property type="entry name" value="Galactose-binding domain-like"/>
    <property type="match status" value="1"/>
</dbReference>
<keyword evidence="10" id="KW-0472">Membrane</keyword>
<dbReference type="InterPro" id="IPR003594">
    <property type="entry name" value="HATPase_dom"/>
</dbReference>
<feature type="transmembrane region" description="Helical" evidence="10">
    <location>
        <begin position="297"/>
        <end position="319"/>
    </location>
</feature>
<dbReference type="InterPro" id="IPR036890">
    <property type="entry name" value="HATPase_C_sf"/>
</dbReference>
<keyword evidence="14" id="KW-1185">Reference proteome</keyword>
<dbReference type="SUPFAM" id="SSF47384">
    <property type="entry name" value="Homodimeric domain of signal transducing histidine kinase"/>
    <property type="match status" value="1"/>
</dbReference>
<name>A0ABV5W918_9BACI</name>
<dbReference type="InterPro" id="IPR005467">
    <property type="entry name" value="His_kinase_dom"/>
</dbReference>
<keyword evidence="6" id="KW-0418">Kinase</keyword>
<dbReference type="Pfam" id="PF07695">
    <property type="entry name" value="7TMR-DISM_7TM"/>
    <property type="match status" value="1"/>
</dbReference>
<keyword evidence="3" id="KW-0597">Phosphoprotein</keyword>
<evidence type="ECO:0000256" key="5">
    <source>
        <dbReference type="ARBA" id="ARBA00022741"/>
    </source>
</evidence>
<proteinExistence type="predicted"/>
<organism evidence="13 14">
    <name type="scientific">Ectobacillus funiculus</name>
    <dbReference type="NCBI Taxonomy" id="137993"/>
    <lineage>
        <taxon>Bacteria</taxon>
        <taxon>Bacillati</taxon>
        <taxon>Bacillota</taxon>
        <taxon>Bacilli</taxon>
        <taxon>Bacillales</taxon>
        <taxon>Bacillaceae</taxon>
        <taxon>Ectobacillus</taxon>
    </lineage>
</organism>
<evidence type="ECO:0000313" key="14">
    <source>
        <dbReference type="Proteomes" id="UP001589609"/>
    </source>
</evidence>
<dbReference type="SMART" id="SM00388">
    <property type="entry name" value="HisKA"/>
    <property type="match status" value="1"/>
</dbReference>
<dbReference type="InterPro" id="IPR008979">
    <property type="entry name" value="Galactose-bd-like_sf"/>
</dbReference>
<evidence type="ECO:0000313" key="13">
    <source>
        <dbReference type="EMBL" id="MFB9757077.1"/>
    </source>
</evidence>
<dbReference type="InterPro" id="IPR036097">
    <property type="entry name" value="HisK_dim/P_sf"/>
</dbReference>
<gene>
    <name evidence="13" type="ORF">ACFFMS_00715</name>
</gene>
<dbReference type="PROSITE" id="PS50109">
    <property type="entry name" value="HIS_KIN"/>
    <property type="match status" value="1"/>
</dbReference>
<comment type="caution">
    <text evidence="13">The sequence shown here is derived from an EMBL/GenBank/DDBJ whole genome shotgun (WGS) entry which is preliminary data.</text>
</comment>
<dbReference type="GO" id="GO:0005524">
    <property type="term" value="F:ATP binding"/>
    <property type="evidence" value="ECO:0007669"/>
    <property type="project" value="UniProtKB-KW"/>
</dbReference>
<dbReference type="PANTHER" id="PTHR43711:SF1">
    <property type="entry name" value="HISTIDINE KINASE 1"/>
    <property type="match status" value="1"/>
</dbReference>
<dbReference type="Gene3D" id="2.60.120.260">
    <property type="entry name" value="Galactose-binding domain-like"/>
    <property type="match status" value="1"/>
</dbReference>
<feature type="transmembrane region" description="Helical" evidence="10">
    <location>
        <begin position="383"/>
        <end position="400"/>
    </location>
</feature>
<feature type="transmembrane region" description="Helical" evidence="10">
    <location>
        <begin position="270"/>
        <end position="290"/>
    </location>
</feature>
<dbReference type="InterPro" id="IPR011623">
    <property type="entry name" value="7TMR_DISM_rcpt_extracell_dom1"/>
</dbReference>
<sequence>MKSFIVTLILTTVYTLVFPFASHAAPQQQITARQGVLDARSLDLSQTVLSLKGEWEFYWQRLETPEHSHGNNSAMIEVPAVWADASYTGSQTLKNEGYGTYRLRIILSKQNKSKPLSLYIPSIASAYKLWVNGKLAASNGVVGTNKESMEAQSYSKVVTFQTNTNEIELILQVSNFTQRKGGMWKSIQLGSDALIRQAREYSVLKDSFLASSLFVLGSFQLILYLFHRKNLLSLFLGCFCLLMTLRTLLVGDRLLIDWIPSISWEFSVKLEYLTSYIGCLLLFTFVTYLYPEESNRFIAKVFAAICIGFSLTTLLTAIYFTKWIFLFQIFLVPILLYIIYIIIRAAIRKRIGALINCVMLIIIIICILHDIFYYHFFSIGTDAVPLGAFITLFVQSLIIAQRSSYALIKVERLSAELLQVNYSLEERITQRTMELKNMNEELQRTNEALQTIEKTRQQFFSTIAHEFGTPMQSIQGYLQLLQEGLPLKEQQKYLQVVYEKTKLLNRLSIDLLELAKMEENQIQFYFEEVEIKELLSYFSQRFKLEIERNGLCCEQTALISVPAGGKLFLRIDFIRLEQVFSNLLQNAIRHTPKGGKISLHSEAYCYTSLHNEEHWGIRILFCDTGSGIESELLPHLFKRFVKGKQSSSKTGTGLGLAICQQIIKHHGGTISVSSELGKGSQFTITLPAFLQKGAEEQ</sequence>
<feature type="signal peptide" evidence="11">
    <location>
        <begin position="1"/>
        <end position="24"/>
    </location>
</feature>
<dbReference type="SMART" id="SM00387">
    <property type="entry name" value="HATPase_c"/>
    <property type="match status" value="1"/>
</dbReference>